<dbReference type="InterPro" id="IPR007219">
    <property type="entry name" value="XnlR_reg_dom"/>
</dbReference>
<keyword evidence="1" id="KW-0805">Transcription regulation</keyword>
<dbReference type="AlphaFoldDB" id="A0A9W9PX68"/>
<dbReference type="PANTHER" id="PTHR47424">
    <property type="entry name" value="REGULATORY PROTEIN GAL4"/>
    <property type="match status" value="1"/>
</dbReference>
<comment type="caution">
    <text evidence="6">The sequence shown here is derived from an EMBL/GenBank/DDBJ whole genome shotgun (WGS) entry which is preliminary data.</text>
</comment>
<keyword evidence="7" id="KW-1185">Reference proteome</keyword>
<organism evidence="6 7">
    <name type="scientific">Penicillium atrosanguineum</name>
    <dbReference type="NCBI Taxonomy" id="1132637"/>
    <lineage>
        <taxon>Eukaryota</taxon>
        <taxon>Fungi</taxon>
        <taxon>Dikarya</taxon>
        <taxon>Ascomycota</taxon>
        <taxon>Pezizomycotina</taxon>
        <taxon>Eurotiomycetes</taxon>
        <taxon>Eurotiomycetidae</taxon>
        <taxon>Eurotiales</taxon>
        <taxon>Aspergillaceae</taxon>
        <taxon>Penicillium</taxon>
    </lineage>
</organism>
<evidence type="ECO:0000256" key="3">
    <source>
        <dbReference type="ARBA" id="ARBA00023242"/>
    </source>
</evidence>
<dbReference type="GO" id="GO:0000435">
    <property type="term" value="P:positive regulation of transcription from RNA polymerase II promoter by galactose"/>
    <property type="evidence" value="ECO:0007669"/>
    <property type="project" value="TreeGrafter"/>
</dbReference>
<evidence type="ECO:0000256" key="2">
    <source>
        <dbReference type="ARBA" id="ARBA00023163"/>
    </source>
</evidence>
<keyword evidence="3" id="KW-0539">Nucleus</keyword>
<dbReference type="GO" id="GO:0005634">
    <property type="term" value="C:nucleus"/>
    <property type="evidence" value="ECO:0007669"/>
    <property type="project" value="TreeGrafter"/>
</dbReference>
<feature type="compositionally biased region" description="Polar residues" evidence="4">
    <location>
        <begin position="217"/>
        <end position="234"/>
    </location>
</feature>
<evidence type="ECO:0000313" key="7">
    <source>
        <dbReference type="Proteomes" id="UP001147746"/>
    </source>
</evidence>
<feature type="region of interest" description="Disordered" evidence="4">
    <location>
        <begin position="208"/>
        <end position="234"/>
    </location>
</feature>
<dbReference type="Pfam" id="PF04082">
    <property type="entry name" value="Fungal_trans"/>
    <property type="match status" value="1"/>
</dbReference>
<evidence type="ECO:0000313" key="6">
    <source>
        <dbReference type="EMBL" id="KAJ5315129.1"/>
    </source>
</evidence>
<dbReference type="Proteomes" id="UP001147746">
    <property type="component" value="Unassembled WGS sequence"/>
</dbReference>
<dbReference type="PANTHER" id="PTHR47424:SF5">
    <property type="entry name" value="ZN(II)2CYS6 TRANSCRIPTION FACTOR (EUROFUNG)"/>
    <property type="match status" value="1"/>
</dbReference>
<dbReference type="GO" id="GO:0006351">
    <property type="term" value="P:DNA-templated transcription"/>
    <property type="evidence" value="ECO:0007669"/>
    <property type="project" value="InterPro"/>
</dbReference>
<protein>
    <recommendedName>
        <fullName evidence="5">Xylanolytic transcriptional activator regulatory domain-containing protein</fullName>
    </recommendedName>
</protein>
<dbReference type="SMART" id="SM00906">
    <property type="entry name" value="Fungal_trans"/>
    <property type="match status" value="1"/>
</dbReference>
<sequence>MHLSVDELSLREPVWNAAGGKPNVLELNPAPGVWLARSNVSFLKPAGGAEMKRATQTNKEGQSRSLKTLAIDGTKDDCEALVKILFPHSPVESLRGMSRAALLERATIEGDYSPVTSHQSSSATSPDMTSSNKPRSAPHLEANEGLFKLQCQDSIVFDWDETSPETRQGVEDDVNALSFFQEQRSSFVDAAVKDLRRSLPARIMEGDHIVSKDPSPNEFSHTPQIIPSSTPSRVSSYPEEQRLIDEYFAGIHIFAPIIHEPSFRNKYSTRQDSPDRSWLALLNMVLALGSVTSSAGDSTDDYQYYLLANQYLSLASLGSGRLETLQALMLMGGQYLHFRNQPHMASAIIGACYRIASSLGLHLRGSEDIEGRINLQGEVKRRNWWSIYVLDTWGSMTLGRPPVPLGILIDPPKNIIDDQRGEVPPTEPTIHAPLIHNIQLCNIMNRIQDRLIVNPMLEYEEIQFFDETLVDWFQSLPPFLRSNDFNAPSLQDARLVLKWRYQNIRFLLHRPLLLDTVIRRAPLQSLPTKDQIIISKCRNIAADSIFSIQAEWRPTKLCCWNAVFFLFQACLIPLLALTVESSDHCEYQSWYSQVQIGISLCGTMSQLSPIGQKTEAFLEQLFFTVINTPSSMSHYLVSTTLQPPAETLMGLFADDWDYFNETNAFAQLDCSDISCFEPQFLPQHQQPFS</sequence>
<accession>A0A9W9PX68</accession>
<reference evidence="6" key="2">
    <citation type="journal article" date="2023" name="IMA Fungus">
        <title>Comparative genomic study of the Penicillium genus elucidates a diverse pangenome and 15 lateral gene transfer events.</title>
        <authorList>
            <person name="Petersen C."/>
            <person name="Sorensen T."/>
            <person name="Nielsen M.R."/>
            <person name="Sondergaard T.E."/>
            <person name="Sorensen J.L."/>
            <person name="Fitzpatrick D.A."/>
            <person name="Frisvad J.C."/>
            <person name="Nielsen K.L."/>
        </authorList>
    </citation>
    <scope>NUCLEOTIDE SEQUENCE</scope>
    <source>
        <strain evidence="6">IBT 21472</strain>
    </source>
</reference>
<dbReference type="GO" id="GO:0000978">
    <property type="term" value="F:RNA polymerase II cis-regulatory region sequence-specific DNA binding"/>
    <property type="evidence" value="ECO:0007669"/>
    <property type="project" value="TreeGrafter"/>
</dbReference>
<feature type="domain" description="Xylanolytic transcriptional activator regulatory" evidence="5">
    <location>
        <begin position="345"/>
        <end position="418"/>
    </location>
</feature>
<feature type="region of interest" description="Disordered" evidence="4">
    <location>
        <begin position="112"/>
        <end position="138"/>
    </location>
</feature>
<dbReference type="GO" id="GO:0008270">
    <property type="term" value="F:zinc ion binding"/>
    <property type="evidence" value="ECO:0007669"/>
    <property type="project" value="InterPro"/>
</dbReference>
<dbReference type="OrthoDB" id="3362851at2759"/>
<keyword evidence="2" id="KW-0804">Transcription</keyword>
<evidence type="ECO:0000256" key="1">
    <source>
        <dbReference type="ARBA" id="ARBA00023015"/>
    </source>
</evidence>
<evidence type="ECO:0000256" key="4">
    <source>
        <dbReference type="SAM" id="MobiDB-lite"/>
    </source>
</evidence>
<gene>
    <name evidence="6" type="ORF">N7476_005436</name>
</gene>
<dbReference type="EMBL" id="JAPZBO010000005">
    <property type="protein sequence ID" value="KAJ5315129.1"/>
    <property type="molecule type" value="Genomic_DNA"/>
</dbReference>
<dbReference type="CDD" id="cd12148">
    <property type="entry name" value="fungal_TF_MHR"/>
    <property type="match status" value="1"/>
</dbReference>
<name>A0A9W9PX68_9EURO</name>
<proteinExistence type="predicted"/>
<feature type="compositionally biased region" description="Low complexity" evidence="4">
    <location>
        <begin position="120"/>
        <end position="131"/>
    </location>
</feature>
<evidence type="ECO:0000259" key="5">
    <source>
        <dbReference type="SMART" id="SM00906"/>
    </source>
</evidence>
<dbReference type="GO" id="GO:0000981">
    <property type="term" value="F:DNA-binding transcription factor activity, RNA polymerase II-specific"/>
    <property type="evidence" value="ECO:0007669"/>
    <property type="project" value="TreeGrafter"/>
</dbReference>
<reference evidence="6" key="1">
    <citation type="submission" date="2022-12" db="EMBL/GenBank/DDBJ databases">
        <authorList>
            <person name="Petersen C."/>
        </authorList>
    </citation>
    <scope>NUCLEOTIDE SEQUENCE</scope>
    <source>
        <strain evidence="6">IBT 21472</strain>
    </source>
</reference>
<dbReference type="InterPro" id="IPR051127">
    <property type="entry name" value="Fungal_SecMet_Regulators"/>
</dbReference>